<sequence length="201" mass="22863">MSNRSRSAPASLYSDQEEDSAPESPYSDQEDDFAPASPRSAQENGYALASRHVFIETFCYPAHPFRRMTPSDTALARYSRSPTQVFPLFPQYTRLPRELQCQIVEWAIRGSIAESNTTSVSFVKVGNSAKGRVLHLAERLLVNRFVYAECARLSQQDDIIKCATVGRSRTRMFEYESHLQVDYTKWVSRSRQSIAPVVRRG</sequence>
<evidence type="ECO:0000256" key="1">
    <source>
        <dbReference type="SAM" id="MobiDB-lite"/>
    </source>
</evidence>
<dbReference type="AlphaFoldDB" id="A0A9P4QTW4"/>
<organism evidence="2 3">
    <name type="scientific">Polyplosphaeria fusca</name>
    <dbReference type="NCBI Taxonomy" id="682080"/>
    <lineage>
        <taxon>Eukaryota</taxon>
        <taxon>Fungi</taxon>
        <taxon>Dikarya</taxon>
        <taxon>Ascomycota</taxon>
        <taxon>Pezizomycotina</taxon>
        <taxon>Dothideomycetes</taxon>
        <taxon>Pleosporomycetidae</taxon>
        <taxon>Pleosporales</taxon>
        <taxon>Tetraplosphaeriaceae</taxon>
        <taxon>Polyplosphaeria</taxon>
    </lineage>
</organism>
<evidence type="ECO:0000313" key="3">
    <source>
        <dbReference type="Proteomes" id="UP000799444"/>
    </source>
</evidence>
<evidence type="ECO:0000313" key="2">
    <source>
        <dbReference type="EMBL" id="KAF2730882.1"/>
    </source>
</evidence>
<protein>
    <submittedName>
        <fullName evidence="2">Uncharacterized protein</fullName>
    </submittedName>
</protein>
<dbReference type="EMBL" id="ML996207">
    <property type="protein sequence ID" value="KAF2730882.1"/>
    <property type="molecule type" value="Genomic_DNA"/>
</dbReference>
<keyword evidence="3" id="KW-1185">Reference proteome</keyword>
<reference evidence="2" key="1">
    <citation type="journal article" date="2020" name="Stud. Mycol.">
        <title>101 Dothideomycetes genomes: a test case for predicting lifestyles and emergence of pathogens.</title>
        <authorList>
            <person name="Haridas S."/>
            <person name="Albert R."/>
            <person name="Binder M."/>
            <person name="Bloem J."/>
            <person name="Labutti K."/>
            <person name="Salamov A."/>
            <person name="Andreopoulos B."/>
            <person name="Baker S."/>
            <person name="Barry K."/>
            <person name="Bills G."/>
            <person name="Bluhm B."/>
            <person name="Cannon C."/>
            <person name="Castanera R."/>
            <person name="Culley D."/>
            <person name="Daum C."/>
            <person name="Ezra D."/>
            <person name="Gonzalez J."/>
            <person name="Henrissat B."/>
            <person name="Kuo A."/>
            <person name="Liang C."/>
            <person name="Lipzen A."/>
            <person name="Lutzoni F."/>
            <person name="Magnuson J."/>
            <person name="Mondo S."/>
            <person name="Nolan M."/>
            <person name="Ohm R."/>
            <person name="Pangilinan J."/>
            <person name="Park H.-J."/>
            <person name="Ramirez L."/>
            <person name="Alfaro M."/>
            <person name="Sun H."/>
            <person name="Tritt A."/>
            <person name="Yoshinaga Y."/>
            <person name="Zwiers L.-H."/>
            <person name="Turgeon B."/>
            <person name="Goodwin S."/>
            <person name="Spatafora J."/>
            <person name="Crous P."/>
            <person name="Grigoriev I."/>
        </authorList>
    </citation>
    <scope>NUCLEOTIDE SEQUENCE</scope>
    <source>
        <strain evidence="2">CBS 125425</strain>
    </source>
</reference>
<dbReference type="Proteomes" id="UP000799444">
    <property type="component" value="Unassembled WGS sequence"/>
</dbReference>
<feature type="region of interest" description="Disordered" evidence="1">
    <location>
        <begin position="1"/>
        <end position="41"/>
    </location>
</feature>
<accession>A0A9P4QTW4</accession>
<proteinExistence type="predicted"/>
<comment type="caution">
    <text evidence="2">The sequence shown here is derived from an EMBL/GenBank/DDBJ whole genome shotgun (WGS) entry which is preliminary data.</text>
</comment>
<gene>
    <name evidence="2" type="ORF">EJ04DRAFT_555104</name>
</gene>
<name>A0A9P4QTW4_9PLEO</name>